<dbReference type="PANTHER" id="PTHR37809">
    <property type="entry name" value="RIBOSOMAL PROTEIN S12 METHYLTHIOTRANSFERASE ACCESSORY FACTOR YCAO"/>
    <property type="match status" value="1"/>
</dbReference>
<dbReference type="PROSITE" id="PS51664">
    <property type="entry name" value="YCAO"/>
    <property type="match status" value="1"/>
</dbReference>
<sequence length="648" mass="68657">MTPAADPLVRALADRGVTALDADAALARTEGRAAVVLDAWSLGTAAALSRHALRHPVTLVPVRGDGALTVVGPVLRPGARGCAACAEYQRLATIGGRVPWDSEQLRLAGRPSPAFTDAVASLAAALLAAAGGTAHAPPGHDDPGPATVHVVHSARGTWTTHAFRPTAGCRVCRPLPPEGPEVAEAAFGPAARRRPGPPHDPVTLRAPNARTDNAGLRRELFDARFGPVHQILRTEESAYSLTSAYVTYGRHLRDGGYGRAADFASSERVALFEAAERLASMAPTGHATVLRAPFAELGPHRALDPERLGLPDPAHHGHPASATVPYTPDLELDWVHGWSLTRDRAVAVPEHVAYWDPAPGGPRVVYESSNGCGLGNSPQEAALFGLFEVAERDAFLMAWYARTPLRRVALPEDQDTLALVDRAALAGYRVTVFDATNDIGVPAVLVAALHRGEPAAAPQAFLAAGAHHDPRAAIRSAVAEVVTNVVNAPHRHAAEPDLFDPARLRPMLERPELVTTLADHVALHTLPEARPRIEFLFAGGPEADWREVWPGAPAPVAGATALLDATVGRLAALGLDVVVVPQDLPGARERLGLHTAKVIVPGTLPMTFGHVNRRTRGLPRLLEVPYALGRADRVPCHDELALHPHPFP</sequence>
<accession>A0A1W7D2H0</accession>
<dbReference type="Proteomes" id="UP000194218">
    <property type="component" value="Chromosome"/>
</dbReference>
<dbReference type="PANTHER" id="PTHR37809:SF1">
    <property type="entry name" value="RIBOSOMAL PROTEIN S12 METHYLTHIOTRANSFERASE ACCESSORY FACTOR YCAO"/>
    <property type="match status" value="1"/>
</dbReference>
<dbReference type="InterPro" id="IPR027624">
    <property type="entry name" value="TOMM_cyclo_SagD"/>
</dbReference>
<dbReference type="AlphaFoldDB" id="A0A1W7D2H0"/>
<dbReference type="OrthoDB" id="2379922at2"/>
<evidence type="ECO:0000313" key="2">
    <source>
        <dbReference type="EMBL" id="ARQ71147.1"/>
    </source>
</evidence>
<dbReference type="Gene3D" id="3.30.1330.230">
    <property type="match status" value="1"/>
</dbReference>
<dbReference type="RefSeq" id="WP_086160988.1">
    <property type="nucleotide sequence ID" value="NZ_CP021121.1"/>
</dbReference>
<evidence type="ECO:0000259" key="1">
    <source>
        <dbReference type="PROSITE" id="PS51664"/>
    </source>
</evidence>
<evidence type="ECO:0000313" key="3">
    <source>
        <dbReference type="Proteomes" id="UP000194218"/>
    </source>
</evidence>
<reference evidence="2 3" key="1">
    <citation type="submission" date="2017-05" db="EMBL/GenBank/DDBJ databases">
        <title>Complete genome sequence of Streptomyces sp. SCSIO 03032 revealed the diverse biosynthetic pathways for its bioactive secondary metabolites.</title>
        <authorList>
            <person name="Ma L."/>
            <person name="Zhu Y."/>
            <person name="Zhang W."/>
            <person name="Zhang G."/>
            <person name="Tian X."/>
            <person name="Zhang S."/>
            <person name="Zhang C."/>
        </authorList>
    </citation>
    <scope>NUCLEOTIDE SEQUENCE [LARGE SCALE GENOMIC DNA]</scope>
    <source>
        <strain evidence="2 3">SCSIO 03032</strain>
    </source>
</reference>
<organism evidence="2 3">
    <name type="scientific">Streptomyces marincola</name>
    <dbReference type="NCBI Taxonomy" id="2878388"/>
    <lineage>
        <taxon>Bacteria</taxon>
        <taxon>Bacillati</taxon>
        <taxon>Actinomycetota</taxon>
        <taxon>Actinomycetes</taxon>
        <taxon>Kitasatosporales</taxon>
        <taxon>Streptomycetaceae</taxon>
        <taxon>Streptomyces</taxon>
    </lineage>
</organism>
<name>A0A1W7D2H0_9ACTN</name>
<feature type="domain" description="YcaO" evidence="1">
    <location>
        <begin position="258"/>
        <end position="648"/>
    </location>
</feature>
<dbReference type="Pfam" id="PF02624">
    <property type="entry name" value="YcaO"/>
    <property type="match status" value="1"/>
</dbReference>
<dbReference type="NCBIfam" id="TIGR03604">
    <property type="entry name" value="TOMM_cyclo_SagD"/>
    <property type="match status" value="1"/>
</dbReference>
<dbReference type="Gene3D" id="3.30.160.660">
    <property type="match status" value="1"/>
</dbReference>
<dbReference type="InterPro" id="IPR003776">
    <property type="entry name" value="YcaO-like_dom"/>
</dbReference>
<proteinExistence type="predicted"/>
<keyword evidence="3" id="KW-1185">Reference proteome</keyword>
<gene>
    <name evidence="2" type="ORF">CAG99_22075</name>
</gene>
<dbReference type="KEGG" id="smao:CAG99_22075"/>
<protein>
    <recommendedName>
        <fullName evidence="1">YcaO domain-containing protein</fullName>
    </recommendedName>
</protein>
<dbReference type="Gene3D" id="3.40.50.720">
    <property type="entry name" value="NAD(P)-binding Rossmann-like Domain"/>
    <property type="match status" value="1"/>
</dbReference>
<dbReference type="InterPro" id="IPR022291">
    <property type="entry name" value="Bacteriocin_synth_cyclodeHase"/>
</dbReference>
<dbReference type="EMBL" id="CP021121">
    <property type="protein sequence ID" value="ARQ71147.1"/>
    <property type="molecule type" value="Genomic_DNA"/>
</dbReference>
<dbReference type="NCBIfam" id="TIGR03882">
    <property type="entry name" value="cyclo_dehyd_2"/>
    <property type="match status" value="1"/>
</dbReference>
<dbReference type="Gene3D" id="3.30.40.250">
    <property type="match status" value="1"/>
</dbReference>